<reference evidence="2" key="1">
    <citation type="submission" date="2018-05" db="EMBL/GenBank/DDBJ databases">
        <authorList>
            <person name="Lanie J.A."/>
            <person name="Ng W.-L."/>
            <person name="Kazmierczak K.M."/>
            <person name="Andrzejewski T.M."/>
            <person name="Davidsen T.M."/>
            <person name="Wayne K.J."/>
            <person name="Tettelin H."/>
            <person name="Glass J.I."/>
            <person name="Rusch D."/>
            <person name="Podicherti R."/>
            <person name="Tsui H.-C.T."/>
            <person name="Winkler M.E."/>
        </authorList>
    </citation>
    <scope>NUCLEOTIDE SEQUENCE</scope>
</reference>
<proteinExistence type="predicted"/>
<evidence type="ECO:0000256" key="1">
    <source>
        <dbReference type="SAM" id="MobiDB-lite"/>
    </source>
</evidence>
<dbReference type="EMBL" id="UINC01001124">
    <property type="protein sequence ID" value="SUZ71507.1"/>
    <property type="molecule type" value="Genomic_DNA"/>
</dbReference>
<gene>
    <name evidence="2" type="ORF">METZ01_LOCUS24361</name>
</gene>
<feature type="region of interest" description="Disordered" evidence="1">
    <location>
        <begin position="1"/>
        <end position="67"/>
    </location>
</feature>
<evidence type="ECO:0000313" key="2">
    <source>
        <dbReference type="EMBL" id="SUZ71507.1"/>
    </source>
</evidence>
<name>A0A381PZU7_9ZZZZ</name>
<organism evidence="2">
    <name type="scientific">marine metagenome</name>
    <dbReference type="NCBI Taxonomy" id="408172"/>
    <lineage>
        <taxon>unclassified sequences</taxon>
        <taxon>metagenomes</taxon>
        <taxon>ecological metagenomes</taxon>
    </lineage>
</organism>
<accession>A0A381PZU7</accession>
<dbReference type="AlphaFoldDB" id="A0A381PZU7"/>
<protein>
    <submittedName>
        <fullName evidence="2">Uncharacterized protein</fullName>
    </submittedName>
</protein>
<sequence>MAGKGDRQGASGKNNQRRSGGDTPADSIHTSPRLGRHGHPSGHHKENQADTQGCIIPAGKEQRYGDQ</sequence>